<dbReference type="OrthoDB" id="7579869at2"/>
<proteinExistence type="predicted"/>
<dbReference type="RefSeq" id="WP_088255416.1">
    <property type="nucleotide sequence ID" value="NZ_NIDE01000005.1"/>
</dbReference>
<name>A0A225E0L3_9BACT</name>
<dbReference type="Proteomes" id="UP000214646">
    <property type="component" value="Unassembled WGS sequence"/>
</dbReference>
<feature type="region of interest" description="Disordered" evidence="1">
    <location>
        <begin position="224"/>
        <end position="250"/>
    </location>
</feature>
<keyword evidence="3" id="KW-1185">Reference proteome</keyword>
<organism evidence="2 3">
    <name type="scientific">Fimbriiglobus ruber</name>
    <dbReference type="NCBI Taxonomy" id="1908690"/>
    <lineage>
        <taxon>Bacteria</taxon>
        <taxon>Pseudomonadati</taxon>
        <taxon>Planctomycetota</taxon>
        <taxon>Planctomycetia</taxon>
        <taxon>Gemmatales</taxon>
        <taxon>Gemmataceae</taxon>
        <taxon>Fimbriiglobus</taxon>
    </lineage>
</organism>
<accession>A0A225E0L3</accession>
<sequence length="404" mass="41155">MLRQLSPPAWVFPGATFDLNFSVGQYWGNPVNMAAAIGANGSYCSLVQGSTSGNGGYAPDSTGIVRTFAAYYPRITAGCGLWAEGNYTNYALYSNDHTNGAWTKTSMTAAKNQTGADLTANGASLLTATGTSATSLQSLTLSSHAYCFSAYVKRVTGTGTVKITLDGTTYTDVTGQINSTGYTLVSVPAQTLTSANVGFQLGTSGDAIAVQFCQCENNNYPTTPLPTTTSTNVRGIDEPAHSDPGGTRPGMGQRVFRDLISSGGPWSMLQFGSGNGYGTGSGGVYTDGGVTVSGVASVAGAGGNGSFTAHGISSGTTSNTGNIGLNAINKIAGRANGAGVSCCLNGGPIVTVANTGALTPQGTAFTHMGLGNNGASGVPINGYTSRLVYFPFELTDSQMIEYTR</sequence>
<evidence type="ECO:0000256" key="1">
    <source>
        <dbReference type="SAM" id="MobiDB-lite"/>
    </source>
</evidence>
<reference evidence="3" key="1">
    <citation type="submission" date="2017-06" db="EMBL/GenBank/DDBJ databases">
        <title>Genome analysis of Fimbriiglobus ruber SP5, the first member of the order Planctomycetales with confirmed chitinolytic capability.</title>
        <authorList>
            <person name="Ravin N.V."/>
            <person name="Rakitin A.L."/>
            <person name="Ivanova A.A."/>
            <person name="Beletsky A.V."/>
            <person name="Kulichevskaya I.S."/>
            <person name="Mardanov A.V."/>
            <person name="Dedysh S.N."/>
        </authorList>
    </citation>
    <scope>NUCLEOTIDE SEQUENCE [LARGE SCALE GENOMIC DNA]</scope>
    <source>
        <strain evidence="3">SP5</strain>
    </source>
</reference>
<evidence type="ECO:0000313" key="3">
    <source>
        <dbReference type="Proteomes" id="UP000214646"/>
    </source>
</evidence>
<dbReference type="AlphaFoldDB" id="A0A225E0L3"/>
<evidence type="ECO:0000313" key="2">
    <source>
        <dbReference type="EMBL" id="OWK42215.1"/>
    </source>
</evidence>
<gene>
    <name evidence="2" type="ORF">FRUB_04293</name>
</gene>
<protein>
    <submittedName>
        <fullName evidence="2">Uncharacterized protein</fullName>
    </submittedName>
</protein>
<comment type="caution">
    <text evidence="2">The sequence shown here is derived from an EMBL/GenBank/DDBJ whole genome shotgun (WGS) entry which is preliminary data.</text>
</comment>
<dbReference type="EMBL" id="NIDE01000005">
    <property type="protein sequence ID" value="OWK42215.1"/>
    <property type="molecule type" value="Genomic_DNA"/>
</dbReference>